<evidence type="ECO:0000256" key="5">
    <source>
        <dbReference type="ARBA" id="ARBA00025933"/>
    </source>
</evidence>
<reference evidence="9 10" key="1">
    <citation type="submission" date="2019-11" db="EMBL/GenBank/DDBJ databases">
        <title>Comparative genomics of hydrocarbon-degrading Desulfosarcina strains.</title>
        <authorList>
            <person name="Watanabe M."/>
            <person name="Kojima H."/>
            <person name="Fukui M."/>
        </authorList>
    </citation>
    <scope>NUCLEOTIDE SEQUENCE [LARGE SCALE GENOMIC DNA]</scope>
    <source>
        <strain evidence="9 10">PP31</strain>
    </source>
</reference>
<evidence type="ECO:0000313" key="10">
    <source>
        <dbReference type="Proteomes" id="UP000427769"/>
    </source>
</evidence>
<keyword evidence="4 6" id="KW-0975">Bacterial flagellum</keyword>
<feature type="domain" description="Flagellar basal body rod protein N-terminal" evidence="7">
    <location>
        <begin position="9"/>
        <end position="35"/>
    </location>
</feature>
<evidence type="ECO:0000256" key="2">
    <source>
        <dbReference type="ARBA" id="ARBA00009677"/>
    </source>
</evidence>
<dbReference type="AlphaFoldDB" id="A0A5K7YZ62"/>
<comment type="subcellular location">
    <subcellularLocation>
        <location evidence="1 6">Bacterial flagellum basal body</location>
    </subcellularLocation>
</comment>
<dbReference type="KEGG" id="dwd:DSCW_11420"/>
<evidence type="ECO:0000256" key="3">
    <source>
        <dbReference type="ARBA" id="ARBA00017941"/>
    </source>
</evidence>
<dbReference type="PANTHER" id="PTHR30435">
    <property type="entry name" value="FLAGELLAR PROTEIN"/>
    <property type="match status" value="1"/>
</dbReference>
<dbReference type="GO" id="GO:0030694">
    <property type="term" value="C:bacterial-type flagellum basal body, rod"/>
    <property type="evidence" value="ECO:0007669"/>
    <property type="project" value="UniProtKB-UniRule"/>
</dbReference>
<dbReference type="PANTHER" id="PTHR30435:SF2">
    <property type="entry name" value="FLAGELLAR BASAL-BODY ROD PROTEIN FLGC"/>
    <property type="match status" value="1"/>
</dbReference>
<dbReference type="Pfam" id="PF00460">
    <property type="entry name" value="Flg_bb_rod"/>
    <property type="match status" value="1"/>
</dbReference>
<evidence type="ECO:0000256" key="4">
    <source>
        <dbReference type="ARBA" id="ARBA00023143"/>
    </source>
</evidence>
<dbReference type="InterPro" id="IPR019776">
    <property type="entry name" value="Flagellar_basal_body_rod_CS"/>
</dbReference>
<dbReference type="NCBIfam" id="TIGR01395">
    <property type="entry name" value="FlgC"/>
    <property type="match status" value="1"/>
</dbReference>
<dbReference type="GO" id="GO:0071978">
    <property type="term" value="P:bacterial-type flagellum-dependent swarming motility"/>
    <property type="evidence" value="ECO:0007669"/>
    <property type="project" value="TreeGrafter"/>
</dbReference>
<keyword evidence="9" id="KW-0282">Flagellum</keyword>
<protein>
    <recommendedName>
        <fullName evidence="3 6">Flagellar basal-body rod protein FlgC</fullName>
    </recommendedName>
</protein>
<dbReference type="EMBL" id="AP021875">
    <property type="protein sequence ID" value="BBO73725.1"/>
    <property type="molecule type" value="Genomic_DNA"/>
</dbReference>
<dbReference type="InterPro" id="IPR006299">
    <property type="entry name" value="FlgC"/>
</dbReference>
<evidence type="ECO:0000256" key="6">
    <source>
        <dbReference type="RuleBase" id="RU362062"/>
    </source>
</evidence>
<accession>A0A5K7YZ62</accession>
<feature type="domain" description="Flagellar basal-body/hook protein C-terminal" evidence="8">
    <location>
        <begin position="98"/>
        <end position="141"/>
    </location>
</feature>
<gene>
    <name evidence="9" type="primary">flgC</name>
    <name evidence="9" type="ORF">DSCW_11420</name>
</gene>
<evidence type="ECO:0000259" key="8">
    <source>
        <dbReference type="Pfam" id="PF06429"/>
    </source>
</evidence>
<keyword evidence="9" id="KW-0969">Cilium</keyword>
<organism evidence="9 10">
    <name type="scientific">Desulfosarcina widdelii</name>
    <dbReference type="NCBI Taxonomy" id="947919"/>
    <lineage>
        <taxon>Bacteria</taxon>
        <taxon>Pseudomonadati</taxon>
        <taxon>Thermodesulfobacteriota</taxon>
        <taxon>Desulfobacteria</taxon>
        <taxon>Desulfobacterales</taxon>
        <taxon>Desulfosarcinaceae</taxon>
        <taxon>Desulfosarcina</taxon>
    </lineage>
</organism>
<dbReference type="Proteomes" id="UP000427769">
    <property type="component" value="Chromosome"/>
</dbReference>
<sequence>MNFMDSLSISSTGLSAQRLRMNLISSNLANANTTRTETGEPYKRKDVIFKAAQGESFQEILDERTTEEGHGVKVAGIIEDEKPFIEKYDPNHPDADENGYIRLPNVNIVEEMVNMISASRSFEANATAVAATKDMAGTALDIGRSS</sequence>
<dbReference type="InterPro" id="IPR010930">
    <property type="entry name" value="Flg_bb/hook_C_dom"/>
</dbReference>
<name>A0A5K7YZ62_9BACT</name>
<evidence type="ECO:0000256" key="1">
    <source>
        <dbReference type="ARBA" id="ARBA00004117"/>
    </source>
</evidence>
<dbReference type="PROSITE" id="PS00588">
    <property type="entry name" value="FLAGELLA_BB_ROD"/>
    <property type="match status" value="1"/>
</dbReference>
<dbReference type="InterPro" id="IPR001444">
    <property type="entry name" value="Flag_bb_rod_N"/>
</dbReference>
<dbReference type="RefSeq" id="WP_155302806.1">
    <property type="nucleotide sequence ID" value="NZ_AP021875.1"/>
</dbReference>
<proteinExistence type="inferred from homology"/>
<dbReference type="Pfam" id="PF06429">
    <property type="entry name" value="Flg_bbr_C"/>
    <property type="match status" value="1"/>
</dbReference>
<comment type="similarity">
    <text evidence="2">Belongs to the flagella basal body rod proteins family.</text>
</comment>
<keyword evidence="10" id="KW-1185">Reference proteome</keyword>
<keyword evidence="9" id="KW-0966">Cell projection</keyword>
<dbReference type="OrthoDB" id="9813951at2"/>
<evidence type="ECO:0000259" key="7">
    <source>
        <dbReference type="Pfam" id="PF00460"/>
    </source>
</evidence>
<evidence type="ECO:0000313" key="9">
    <source>
        <dbReference type="EMBL" id="BBO73725.1"/>
    </source>
</evidence>
<comment type="subunit">
    <text evidence="5 6">The basal body constitutes a major portion of the flagellar organelle and consists of four rings (L,P,S, and M) mounted on a central rod. The rod consists of about 26 subunits of FlgG in the distal portion, and FlgB, FlgC and FlgF are thought to build up the proximal portion of the rod with about 6 subunits each.</text>
</comment>